<evidence type="ECO:0000313" key="2">
    <source>
        <dbReference type="EMBL" id="KAL0289484.1"/>
    </source>
</evidence>
<dbReference type="InterPro" id="IPR036397">
    <property type="entry name" value="RNaseH_sf"/>
</dbReference>
<accession>A0AAW2J494</accession>
<sequence>MTKKPFVGQTVLTSGVLDLIHMDVCGPLNTPIRGGYSFFIPFIDDHSHYGYVYLMRYKSEAFERVTLLRQQPSCSMAPSKTVSQMVYKIWHGKPASYKFVGYPKETMGYYFYYLSEQKVFVSRNVMFLKKNFLWIADMMRYYLSKTCEAPQQNNATLFELIVSTDSIPVLRRSTRVSKLPDRYGFLRLTSQLDNDQRTYGEVISDIDSDKWLEVMKFEMDSMGSNQVWTLVDPPKGVKPVGCK</sequence>
<dbReference type="Pfam" id="PF25597">
    <property type="entry name" value="SH3_retrovirus"/>
    <property type="match status" value="1"/>
</dbReference>
<reference evidence="2" key="1">
    <citation type="submission" date="2020-06" db="EMBL/GenBank/DDBJ databases">
        <authorList>
            <person name="Li T."/>
            <person name="Hu X."/>
            <person name="Zhang T."/>
            <person name="Song X."/>
            <person name="Zhang H."/>
            <person name="Dai N."/>
            <person name="Sheng W."/>
            <person name="Hou X."/>
            <person name="Wei L."/>
        </authorList>
    </citation>
    <scope>NUCLEOTIDE SEQUENCE</scope>
    <source>
        <strain evidence="2">G01</strain>
        <tissue evidence="2">Leaf</tissue>
    </source>
</reference>
<dbReference type="PANTHER" id="PTHR42648:SF27">
    <property type="entry name" value="RNA-DIRECTED DNA POLYMERASE"/>
    <property type="match status" value="1"/>
</dbReference>
<dbReference type="EMBL" id="JACGWK010001399">
    <property type="protein sequence ID" value="KAL0289484.1"/>
    <property type="molecule type" value="Genomic_DNA"/>
</dbReference>
<name>A0AAW2J494_9LAMI</name>
<dbReference type="Gene3D" id="3.30.420.10">
    <property type="entry name" value="Ribonuclease H-like superfamily/Ribonuclease H"/>
    <property type="match status" value="1"/>
</dbReference>
<evidence type="ECO:0000259" key="1">
    <source>
        <dbReference type="Pfam" id="PF25597"/>
    </source>
</evidence>
<dbReference type="InterPro" id="IPR012337">
    <property type="entry name" value="RNaseH-like_sf"/>
</dbReference>
<dbReference type="SUPFAM" id="SSF53098">
    <property type="entry name" value="Ribonuclease H-like"/>
    <property type="match status" value="1"/>
</dbReference>
<reference evidence="2" key="2">
    <citation type="journal article" date="2024" name="Plant">
        <title>Genomic evolution and insights into agronomic trait innovations of Sesamum species.</title>
        <authorList>
            <person name="Miao H."/>
            <person name="Wang L."/>
            <person name="Qu L."/>
            <person name="Liu H."/>
            <person name="Sun Y."/>
            <person name="Le M."/>
            <person name="Wang Q."/>
            <person name="Wei S."/>
            <person name="Zheng Y."/>
            <person name="Lin W."/>
            <person name="Duan Y."/>
            <person name="Cao H."/>
            <person name="Xiong S."/>
            <person name="Wang X."/>
            <person name="Wei L."/>
            <person name="Li C."/>
            <person name="Ma Q."/>
            <person name="Ju M."/>
            <person name="Zhao R."/>
            <person name="Li G."/>
            <person name="Mu C."/>
            <person name="Tian Q."/>
            <person name="Mei H."/>
            <person name="Zhang T."/>
            <person name="Gao T."/>
            <person name="Zhang H."/>
        </authorList>
    </citation>
    <scope>NUCLEOTIDE SEQUENCE</scope>
    <source>
        <strain evidence="2">G01</strain>
    </source>
</reference>
<organism evidence="2">
    <name type="scientific">Sesamum angustifolium</name>
    <dbReference type="NCBI Taxonomy" id="2727405"/>
    <lineage>
        <taxon>Eukaryota</taxon>
        <taxon>Viridiplantae</taxon>
        <taxon>Streptophyta</taxon>
        <taxon>Embryophyta</taxon>
        <taxon>Tracheophyta</taxon>
        <taxon>Spermatophyta</taxon>
        <taxon>Magnoliopsida</taxon>
        <taxon>eudicotyledons</taxon>
        <taxon>Gunneridae</taxon>
        <taxon>Pentapetalae</taxon>
        <taxon>asterids</taxon>
        <taxon>lamiids</taxon>
        <taxon>Lamiales</taxon>
        <taxon>Pedaliaceae</taxon>
        <taxon>Sesamum</taxon>
    </lineage>
</organism>
<feature type="domain" description="Retroviral polymerase SH3-like" evidence="1">
    <location>
        <begin position="97"/>
        <end position="133"/>
    </location>
</feature>
<comment type="caution">
    <text evidence="2">The sequence shown here is derived from an EMBL/GenBank/DDBJ whole genome shotgun (WGS) entry which is preliminary data.</text>
</comment>
<dbReference type="AlphaFoldDB" id="A0AAW2J494"/>
<dbReference type="InterPro" id="IPR039537">
    <property type="entry name" value="Retrotran_Ty1/copia-like"/>
</dbReference>
<dbReference type="PANTHER" id="PTHR42648">
    <property type="entry name" value="TRANSPOSASE, PUTATIVE-RELATED"/>
    <property type="match status" value="1"/>
</dbReference>
<proteinExistence type="predicted"/>
<protein>
    <recommendedName>
        <fullName evidence="1">Retroviral polymerase SH3-like domain-containing protein</fullName>
    </recommendedName>
</protein>
<dbReference type="InterPro" id="IPR057670">
    <property type="entry name" value="SH3_retrovirus"/>
</dbReference>
<dbReference type="GO" id="GO:0003676">
    <property type="term" value="F:nucleic acid binding"/>
    <property type="evidence" value="ECO:0007669"/>
    <property type="project" value="InterPro"/>
</dbReference>
<gene>
    <name evidence="2" type="ORF">Sangu_2612800</name>
</gene>